<reference evidence="2" key="4">
    <citation type="submission" date="2019-03" db="UniProtKB">
        <authorList>
            <consortium name="EnsemblPlants"/>
        </authorList>
    </citation>
    <scope>IDENTIFICATION</scope>
</reference>
<evidence type="ECO:0000256" key="1">
    <source>
        <dbReference type="SAM" id="MobiDB-lite"/>
    </source>
</evidence>
<organism evidence="2 3">
    <name type="scientific">Aegilops tauschii subsp. strangulata</name>
    <name type="common">Goatgrass</name>
    <dbReference type="NCBI Taxonomy" id="200361"/>
    <lineage>
        <taxon>Eukaryota</taxon>
        <taxon>Viridiplantae</taxon>
        <taxon>Streptophyta</taxon>
        <taxon>Embryophyta</taxon>
        <taxon>Tracheophyta</taxon>
        <taxon>Spermatophyta</taxon>
        <taxon>Magnoliopsida</taxon>
        <taxon>Liliopsida</taxon>
        <taxon>Poales</taxon>
        <taxon>Poaceae</taxon>
        <taxon>BOP clade</taxon>
        <taxon>Pooideae</taxon>
        <taxon>Triticodae</taxon>
        <taxon>Triticeae</taxon>
        <taxon>Triticinae</taxon>
        <taxon>Aegilops</taxon>
    </lineage>
</organism>
<accession>A0A453K3L4</accession>
<feature type="compositionally biased region" description="Basic residues" evidence="1">
    <location>
        <begin position="33"/>
        <end position="45"/>
    </location>
</feature>
<evidence type="ECO:0000313" key="2">
    <source>
        <dbReference type="EnsemblPlants" id="AET5Gv20274000.4"/>
    </source>
</evidence>
<feature type="region of interest" description="Disordered" evidence="1">
    <location>
        <begin position="1"/>
        <end position="78"/>
    </location>
</feature>
<dbReference type="Proteomes" id="UP000015105">
    <property type="component" value="Chromosome 5D"/>
</dbReference>
<sequence>VRPGPFPLLLSCVPSPGPSKPCKHWTTTETQTPRRRRRHGRRRSSSRWQPCPPTDPPKLQHTLVPRPLPPPLHQAPFC</sequence>
<dbReference type="Gramene" id="AET5Gv20274000.4">
    <property type="protein sequence ID" value="AET5Gv20274000.4"/>
    <property type="gene ID" value="AET5Gv20274000"/>
</dbReference>
<dbReference type="AlphaFoldDB" id="A0A453K3L4"/>
<reference evidence="3" key="1">
    <citation type="journal article" date="2014" name="Science">
        <title>Ancient hybridizations among the ancestral genomes of bread wheat.</title>
        <authorList>
            <consortium name="International Wheat Genome Sequencing Consortium,"/>
            <person name="Marcussen T."/>
            <person name="Sandve S.R."/>
            <person name="Heier L."/>
            <person name="Spannagl M."/>
            <person name="Pfeifer M."/>
            <person name="Jakobsen K.S."/>
            <person name="Wulff B.B."/>
            <person name="Steuernagel B."/>
            <person name="Mayer K.F."/>
            <person name="Olsen O.A."/>
        </authorList>
    </citation>
    <scope>NUCLEOTIDE SEQUENCE [LARGE SCALE GENOMIC DNA]</scope>
    <source>
        <strain evidence="3">cv. AL8/78</strain>
    </source>
</reference>
<reference evidence="2" key="3">
    <citation type="journal article" date="2017" name="Nature">
        <title>Genome sequence of the progenitor of the wheat D genome Aegilops tauschii.</title>
        <authorList>
            <person name="Luo M.C."/>
            <person name="Gu Y.Q."/>
            <person name="Puiu D."/>
            <person name="Wang H."/>
            <person name="Twardziok S.O."/>
            <person name="Deal K.R."/>
            <person name="Huo N."/>
            <person name="Zhu T."/>
            <person name="Wang L."/>
            <person name="Wang Y."/>
            <person name="McGuire P.E."/>
            <person name="Liu S."/>
            <person name="Long H."/>
            <person name="Ramasamy R.K."/>
            <person name="Rodriguez J.C."/>
            <person name="Van S.L."/>
            <person name="Yuan L."/>
            <person name="Wang Z."/>
            <person name="Xia Z."/>
            <person name="Xiao L."/>
            <person name="Anderson O.D."/>
            <person name="Ouyang S."/>
            <person name="Liang Y."/>
            <person name="Zimin A.V."/>
            <person name="Pertea G."/>
            <person name="Qi P."/>
            <person name="Bennetzen J.L."/>
            <person name="Dai X."/>
            <person name="Dawson M.W."/>
            <person name="Muller H.G."/>
            <person name="Kugler K."/>
            <person name="Rivarola-Duarte L."/>
            <person name="Spannagl M."/>
            <person name="Mayer K.F.X."/>
            <person name="Lu F.H."/>
            <person name="Bevan M.W."/>
            <person name="Leroy P."/>
            <person name="Li P."/>
            <person name="You F.M."/>
            <person name="Sun Q."/>
            <person name="Liu Z."/>
            <person name="Lyons E."/>
            <person name="Wicker T."/>
            <person name="Salzberg S.L."/>
            <person name="Devos K.M."/>
            <person name="Dvorak J."/>
        </authorList>
    </citation>
    <scope>NUCLEOTIDE SEQUENCE [LARGE SCALE GENOMIC DNA]</scope>
    <source>
        <strain evidence="2">cv. AL8/78</strain>
    </source>
</reference>
<proteinExistence type="predicted"/>
<reference evidence="2" key="5">
    <citation type="journal article" date="2021" name="G3 (Bethesda)">
        <title>Aegilops tauschii genome assembly Aet v5.0 features greater sequence contiguity and improved annotation.</title>
        <authorList>
            <person name="Wang L."/>
            <person name="Zhu T."/>
            <person name="Rodriguez J.C."/>
            <person name="Deal K.R."/>
            <person name="Dubcovsky J."/>
            <person name="McGuire P.E."/>
            <person name="Lux T."/>
            <person name="Spannagl M."/>
            <person name="Mayer K.F.X."/>
            <person name="Baldrich P."/>
            <person name="Meyers B.C."/>
            <person name="Huo N."/>
            <person name="Gu Y.Q."/>
            <person name="Zhou H."/>
            <person name="Devos K.M."/>
            <person name="Bennetzen J.L."/>
            <person name="Unver T."/>
            <person name="Budak H."/>
            <person name="Gulick P.J."/>
            <person name="Galiba G."/>
            <person name="Kalapos B."/>
            <person name="Nelson D.R."/>
            <person name="Li P."/>
            <person name="You F.M."/>
            <person name="Luo M.C."/>
            <person name="Dvorak J."/>
        </authorList>
    </citation>
    <scope>NUCLEOTIDE SEQUENCE [LARGE SCALE GENOMIC DNA]</scope>
    <source>
        <strain evidence="2">cv. AL8/78</strain>
    </source>
</reference>
<reference evidence="3" key="2">
    <citation type="journal article" date="2017" name="Nat. Plants">
        <title>The Aegilops tauschii genome reveals multiple impacts of transposons.</title>
        <authorList>
            <person name="Zhao G."/>
            <person name="Zou C."/>
            <person name="Li K."/>
            <person name="Wang K."/>
            <person name="Li T."/>
            <person name="Gao L."/>
            <person name="Zhang X."/>
            <person name="Wang H."/>
            <person name="Yang Z."/>
            <person name="Liu X."/>
            <person name="Jiang W."/>
            <person name="Mao L."/>
            <person name="Kong X."/>
            <person name="Jiao Y."/>
            <person name="Jia J."/>
        </authorList>
    </citation>
    <scope>NUCLEOTIDE SEQUENCE [LARGE SCALE GENOMIC DNA]</scope>
    <source>
        <strain evidence="3">cv. AL8/78</strain>
    </source>
</reference>
<name>A0A453K3L4_AEGTS</name>
<keyword evidence="3" id="KW-1185">Reference proteome</keyword>
<feature type="compositionally biased region" description="Pro residues" evidence="1">
    <location>
        <begin position="66"/>
        <end position="78"/>
    </location>
</feature>
<protein>
    <submittedName>
        <fullName evidence="2">Uncharacterized protein</fullName>
    </submittedName>
</protein>
<dbReference type="EnsemblPlants" id="AET5Gv20274000.4">
    <property type="protein sequence ID" value="AET5Gv20274000.4"/>
    <property type="gene ID" value="AET5Gv20274000"/>
</dbReference>
<evidence type="ECO:0000313" key="3">
    <source>
        <dbReference type="Proteomes" id="UP000015105"/>
    </source>
</evidence>